<evidence type="ECO:0000313" key="2">
    <source>
        <dbReference type="Proteomes" id="UP000321224"/>
    </source>
</evidence>
<proteinExistence type="predicted"/>
<protein>
    <submittedName>
        <fullName evidence="1">Uncharacterized protein</fullName>
    </submittedName>
</protein>
<sequence length="87" mass="9245">MRGGGQTLRWTRIDSDWDRAVFVRGTATAPQVLPPLSAPEVRAVADSPGSEAWWEAAPGFPHGVGLWSASAATARAGRHDAVPVRVE</sequence>
<dbReference type="Proteomes" id="UP000321224">
    <property type="component" value="Unassembled WGS sequence"/>
</dbReference>
<reference evidence="1 2" key="1">
    <citation type="submission" date="2019-07" db="EMBL/GenBank/DDBJ databases">
        <title>Whole genome shotgun sequence of Myxococcus virescens NBRC 100334.</title>
        <authorList>
            <person name="Hosoyama A."/>
            <person name="Uohara A."/>
            <person name="Ohji S."/>
            <person name="Ichikawa N."/>
        </authorList>
    </citation>
    <scope>NUCLEOTIDE SEQUENCE [LARGE SCALE GENOMIC DNA]</scope>
    <source>
        <strain evidence="1 2">NBRC 100334</strain>
    </source>
</reference>
<accession>A0A511HFS9</accession>
<comment type="caution">
    <text evidence="1">The sequence shown here is derived from an EMBL/GenBank/DDBJ whole genome shotgun (WGS) entry which is preliminary data.</text>
</comment>
<gene>
    <name evidence="1" type="ORF">MVI01_41960</name>
</gene>
<name>A0A511HFS9_9BACT</name>
<dbReference type="AlphaFoldDB" id="A0A511HFS9"/>
<organism evidence="1 2">
    <name type="scientific">Myxococcus virescens</name>
    <dbReference type="NCBI Taxonomy" id="83456"/>
    <lineage>
        <taxon>Bacteria</taxon>
        <taxon>Pseudomonadati</taxon>
        <taxon>Myxococcota</taxon>
        <taxon>Myxococcia</taxon>
        <taxon>Myxococcales</taxon>
        <taxon>Cystobacterineae</taxon>
        <taxon>Myxococcaceae</taxon>
        <taxon>Myxococcus</taxon>
    </lineage>
</organism>
<dbReference type="EMBL" id="BJVY01000024">
    <property type="protein sequence ID" value="GEL72412.1"/>
    <property type="molecule type" value="Genomic_DNA"/>
</dbReference>
<evidence type="ECO:0000313" key="1">
    <source>
        <dbReference type="EMBL" id="GEL72412.1"/>
    </source>
</evidence>